<comment type="caution">
    <text evidence="2">The sequence shown here is derived from an EMBL/GenBank/DDBJ whole genome shotgun (WGS) entry which is preliminary data.</text>
</comment>
<reference evidence="2 3" key="1">
    <citation type="submission" date="2024-02" db="EMBL/GenBank/DDBJ databases">
        <title>Chromosome-scale genome assembly of the rough periwinkle Littorina saxatilis.</title>
        <authorList>
            <person name="De Jode A."/>
            <person name="Faria R."/>
            <person name="Formenti G."/>
            <person name="Sims Y."/>
            <person name="Smith T.P."/>
            <person name="Tracey A."/>
            <person name="Wood J.M.D."/>
            <person name="Zagrodzka Z.B."/>
            <person name="Johannesson K."/>
            <person name="Butlin R.K."/>
            <person name="Leder E.H."/>
        </authorList>
    </citation>
    <scope>NUCLEOTIDE SEQUENCE [LARGE SCALE GENOMIC DNA]</scope>
    <source>
        <strain evidence="2">Snail1</strain>
        <tissue evidence="2">Muscle</tissue>
    </source>
</reference>
<dbReference type="Proteomes" id="UP001374579">
    <property type="component" value="Unassembled WGS sequence"/>
</dbReference>
<accession>A0AAN9AML9</accession>
<evidence type="ECO:0000256" key="1">
    <source>
        <dbReference type="SAM" id="MobiDB-lite"/>
    </source>
</evidence>
<dbReference type="PANTHER" id="PTHR48465:SF1">
    <property type="entry name" value="PROTEIN SSUH2 HOMOLOG"/>
    <property type="match status" value="1"/>
</dbReference>
<keyword evidence="3" id="KW-1185">Reference proteome</keyword>
<name>A0AAN9AML9_9CAEN</name>
<evidence type="ECO:0000313" key="2">
    <source>
        <dbReference type="EMBL" id="KAK7089620.1"/>
    </source>
</evidence>
<dbReference type="InterPro" id="IPR052789">
    <property type="entry name" value="SSUH2_homolog"/>
</dbReference>
<dbReference type="PANTHER" id="PTHR48465">
    <property type="entry name" value="PROTEIN SSUH2 HOMOLOG"/>
    <property type="match status" value="1"/>
</dbReference>
<dbReference type="AlphaFoldDB" id="A0AAN9AML9"/>
<feature type="region of interest" description="Disordered" evidence="1">
    <location>
        <begin position="132"/>
        <end position="151"/>
    </location>
</feature>
<protein>
    <recommendedName>
        <fullName evidence="4">Protein SSUH2 homolog</fullName>
    </recommendedName>
</protein>
<organism evidence="2 3">
    <name type="scientific">Littorina saxatilis</name>
    <dbReference type="NCBI Taxonomy" id="31220"/>
    <lineage>
        <taxon>Eukaryota</taxon>
        <taxon>Metazoa</taxon>
        <taxon>Spiralia</taxon>
        <taxon>Lophotrochozoa</taxon>
        <taxon>Mollusca</taxon>
        <taxon>Gastropoda</taxon>
        <taxon>Caenogastropoda</taxon>
        <taxon>Littorinimorpha</taxon>
        <taxon>Littorinoidea</taxon>
        <taxon>Littorinidae</taxon>
        <taxon>Littorina</taxon>
    </lineage>
</organism>
<evidence type="ECO:0008006" key="4">
    <source>
        <dbReference type="Google" id="ProtNLM"/>
    </source>
</evidence>
<proteinExistence type="predicted"/>
<evidence type="ECO:0000313" key="3">
    <source>
        <dbReference type="Proteomes" id="UP001374579"/>
    </source>
</evidence>
<gene>
    <name evidence="2" type="ORF">V1264_024194</name>
</gene>
<feature type="region of interest" description="Disordered" evidence="1">
    <location>
        <begin position="83"/>
        <end position="106"/>
    </location>
</feature>
<sequence length="461" mass="51141">MLKWAKRKSQAGRVRKLPAGSECHILTQYSDHQDSDLTLEEETMSETAPLVAGRGGYGATPYNPGGGYPTRSLYPRVSIFASTQDDGQRPSYQGGEMGEASNASSPLVDTATLEPELQNSGFRAGIAHPMISGKKSKKKAPHSPNRQQLNHAPIVTAEDARDALLSHVSQHSCYGDTTAKEMTIHDLKSSSTFHYILETFTETRSTAWVSKPYKGQPIDRPNNGPAINPLDIPVNTPVMFLPGKINLEVPHTAVMKSCHKCFGRGHEQCDRCHGKGGEWCKRCNGSGSETYEEFGERKLRDCLSCSKTGRQKCSPCKDSGRTKCDVCCGCGSLKCFTKLTVVWRNHKNEHVVQKTPLPHGLAKTVMGQVAFKEQNPRVAPINHFPDQQVKKVSTTLINKHARDFPSEKILMQRQEVRMVPVTQVFCSWKDQDHSSFIVYGFEHKVYAPDYPQQCCCGCVIL</sequence>
<dbReference type="EMBL" id="JBAMIC010001026">
    <property type="protein sequence ID" value="KAK7089620.1"/>
    <property type="molecule type" value="Genomic_DNA"/>
</dbReference>